<dbReference type="EMBL" id="QKOD01000001">
    <property type="protein sequence ID" value="RNJ46931.1"/>
    <property type="molecule type" value="Genomic_DNA"/>
</dbReference>
<dbReference type="Gene3D" id="3.40.50.450">
    <property type="match status" value="1"/>
</dbReference>
<dbReference type="Proteomes" id="UP000275436">
    <property type="component" value="Unassembled WGS sequence"/>
</dbReference>
<comment type="caution">
    <text evidence="1">The sequence shown here is derived from an EMBL/GenBank/DDBJ whole genome shotgun (WGS) entry which is preliminary data.</text>
</comment>
<proteinExistence type="predicted"/>
<accession>A0A3M9XGD0</accession>
<protein>
    <submittedName>
        <fullName evidence="1">Uncharacterized protein</fullName>
    </submittedName>
</protein>
<gene>
    <name evidence="1" type="ORF">DNR46_03395</name>
</gene>
<evidence type="ECO:0000313" key="1">
    <source>
        <dbReference type="EMBL" id="RNJ46931.1"/>
    </source>
</evidence>
<name>A0A3M9XGD0_9HYPH</name>
<organism evidence="1 2">
    <name type="scientific">Mesorhizobium japonicum</name>
    <dbReference type="NCBI Taxonomy" id="2066070"/>
    <lineage>
        <taxon>Bacteria</taxon>
        <taxon>Pseudomonadati</taxon>
        <taxon>Pseudomonadota</taxon>
        <taxon>Alphaproteobacteria</taxon>
        <taxon>Hyphomicrobiales</taxon>
        <taxon>Phyllobacteriaceae</taxon>
        <taxon>Mesorhizobium</taxon>
    </lineage>
</organism>
<sequence>MFNLVMLNVDWNNDRQAVPLDRIFEYTANQIRTQFQQGNAPNLDGMMRLPCLFMEEGDADQIAYVGRIFNARVGGGEVVIQYAVDREVPPLRNRFIFEHRAAFDMTQRFEFSRNHWAVKDTDLFQVLLRFQRAPTRQMPVVFRLEEHEAVDPLQASAMMPFAGAFNAVYAVIEQAARNAGMRCNRADNIWENHAIMQDIVSLIDRSRIVVIDCTDRNPNVFYEAGIAHTLGREVILITQNPDDVPFDLRHLRYIRYLNNGEGVARLQEDLTARMQAILGR</sequence>
<dbReference type="AlphaFoldDB" id="A0A3M9XGD0"/>
<evidence type="ECO:0000313" key="2">
    <source>
        <dbReference type="Proteomes" id="UP000275436"/>
    </source>
</evidence>
<reference evidence="1 2" key="1">
    <citation type="journal article" date="2018" name="Mol. Plant Microbe Interact.">
        <title>Taxonomically Different Co-Microsymbionts of a Relict Legume, Oxytropis popoviana, Have Complementary Sets of Symbiotic Genes and Together Increase the Efficiency of Plant Nodulation.</title>
        <authorList>
            <person name="Safronova V."/>
            <person name="Belimov A."/>
            <person name="Sazanova A."/>
            <person name="Chirak E."/>
            <person name="Verkhozina A."/>
            <person name="Kuznetsova I."/>
            <person name="Andronov E."/>
            <person name="Puhalsky J."/>
            <person name="Tikhonovich I."/>
        </authorList>
    </citation>
    <scope>NUCLEOTIDE SEQUENCE [LARGE SCALE GENOMIC DNA]</scope>
    <source>
        <strain evidence="1 2">Opo-235</strain>
    </source>
</reference>